<evidence type="ECO:0000313" key="4">
    <source>
        <dbReference type="Proteomes" id="UP001620626"/>
    </source>
</evidence>
<feature type="compositionally biased region" description="Basic and acidic residues" evidence="1">
    <location>
        <begin position="572"/>
        <end position="588"/>
    </location>
</feature>
<protein>
    <submittedName>
        <fullName evidence="3">Uncharacterized protein</fullName>
    </submittedName>
</protein>
<feature type="compositionally biased region" description="Polar residues" evidence="1">
    <location>
        <begin position="458"/>
        <end position="470"/>
    </location>
</feature>
<dbReference type="Proteomes" id="UP001620626">
    <property type="component" value="Unassembled WGS sequence"/>
</dbReference>
<reference evidence="3 4" key="1">
    <citation type="submission" date="2024-10" db="EMBL/GenBank/DDBJ databases">
        <authorList>
            <person name="Kim D."/>
        </authorList>
    </citation>
    <scope>NUCLEOTIDE SEQUENCE [LARGE SCALE GENOMIC DNA]</scope>
    <source>
        <strain evidence="3">BH-2024</strain>
    </source>
</reference>
<feature type="region of interest" description="Disordered" evidence="1">
    <location>
        <begin position="383"/>
        <end position="612"/>
    </location>
</feature>
<keyword evidence="2" id="KW-0732">Signal</keyword>
<dbReference type="AlphaFoldDB" id="A0ABD2M9T2"/>
<sequence length="612" mass="69711">MLRNQIFWIALLLALLRVAQLAPSHGGAAYNGYDESETEENEGPANSWFHDLTGNIFSGSMRQPNDEGNFFSESTRQSTNGVFHNDEEDEELKQLKDRTRAEYDKEQIAKAMELSMEEIGNDPHDQEIEAIKQLSLKEQKKREKELIKLAIQQSIEQKPRQQLTEEKSEHEKLFHDLNAVESEALQLYMLGLGGQAKALLSESAQSRAKVKGRYELWKIQNAGGGNGGSVGTGNTGAVIGSARYGGAETDRPYLNSRPESSKAAAQRGKAVEQPKEASAGDEGLNEAEKTVFKNGLNMGTNERKLSLFQLSDDESKDKVFSAWLKQDIKEQKYRKMLDKNDDTVRRRGHTIDEQEENHTVWREGHHTIDQEEEYDDTVSHIGHNTDEEEEDDTVLHTRRNRDREEDDSTVLHTRRNRDREEDDSTVLHTRRNRDREEDVATVSKTRRNTDHNAYSDIVSHSEQSDSNSEQYESDKVFPMPPPPPPPPPYSDYDESDIETIKKIDLGPIYDSEANRYYKKSNTTKTMNRSKSKSAKKEDLNDMSIDTLREMAEKLKATEEAKNKNTKKPSGTTKKETKTVKKNDNRNEDTVAGSGYDERPSNQLKKKKNIKRG</sequence>
<proteinExistence type="predicted"/>
<organism evidence="3 4">
    <name type="scientific">Heterodera trifolii</name>
    <dbReference type="NCBI Taxonomy" id="157864"/>
    <lineage>
        <taxon>Eukaryota</taxon>
        <taxon>Metazoa</taxon>
        <taxon>Ecdysozoa</taxon>
        <taxon>Nematoda</taxon>
        <taxon>Chromadorea</taxon>
        <taxon>Rhabditida</taxon>
        <taxon>Tylenchina</taxon>
        <taxon>Tylenchomorpha</taxon>
        <taxon>Tylenchoidea</taxon>
        <taxon>Heteroderidae</taxon>
        <taxon>Heteroderinae</taxon>
        <taxon>Heterodera</taxon>
    </lineage>
</organism>
<keyword evidence="4" id="KW-1185">Reference proteome</keyword>
<feature type="compositionally biased region" description="Basic and acidic residues" evidence="1">
    <location>
        <begin position="546"/>
        <end position="562"/>
    </location>
</feature>
<gene>
    <name evidence="3" type="ORF">niasHT_006654</name>
</gene>
<name>A0ABD2M9T2_9BILA</name>
<feature type="chain" id="PRO_5044767123" evidence="2">
    <location>
        <begin position="22"/>
        <end position="612"/>
    </location>
</feature>
<dbReference type="SMART" id="SM00726">
    <property type="entry name" value="UIM"/>
    <property type="match status" value="2"/>
</dbReference>
<dbReference type="PROSITE" id="PS50330">
    <property type="entry name" value="UIM"/>
    <property type="match status" value="1"/>
</dbReference>
<feature type="compositionally biased region" description="Pro residues" evidence="1">
    <location>
        <begin position="478"/>
        <end position="489"/>
    </location>
</feature>
<evidence type="ECO:0000256" key="2">
    <source>
        <dbReference type="SAM" id="SignalP"/>
    </source>
</evidence>
<dbReference type="InterPro" id="IPR003903">
    <property type="entry name" value="UIM_dom"/>
</dbReference>
<feature type="compositionally biased region" description="Basic residues" evidence="1">
    <location>
        <begin position="603"/>
        <end position="612"/>
    </location>
</feature>
<feature type="region of interest" description="Disordered" evidence="1">
    <location>
        <begin position="247"/>
        <end position="283"/>
    </location>
</feature>
<accession>A0ABD2M9T2</accession>
<feature type="signal peptide" evidence="2">
    <location>
        <begin position="1"/>
        <end position="21"/>
    </location>
</feature>
<evidence type="ECO:0000256" key="1">
    <source>
        <dbReference type="SAM" id="MobiDB-lite"/>
    </source>
</evidence>
<evidence type="ECO:0000313" key="3">
    <source>
        <dbReference type="EMBL" id="KAL3124266.1"/>
    </source>
</evidence>
<dbReference type="EMBL" id="JBICBT010000077">
    <property type="protein sequence ID" value="KAL3124266.1"/>
    <property type="molecule type" value="Genomic_DNA"/>
</dbReference>
<comment type="caution">
    <text evidence="3">The sequence shown here is derived from an EMBL/GenBank/DDBJ whole genome shotgun (WGS) entry which is preliminary data.</text>
</comment>